<sequence>MLAVPDMGLQGLYIGSSPERSPVPSPPGSPRTQESCGIAPLTPSQSPVSPGAGILGVGGLGATERGRAPENKAWCLAGPRLGWAGLGVVPCLSSLHAPVKSPLEEFASGDLGL</sequence>
<dbReference type="AlphaFoldDB" id="A0A452TB88"/>
<dbReference type="Ensembl" id="ENSUMAT00000006305.1">
    <property type="protein sequence ID" value="ENSUMAP00000005222.1"/>
    <property type="gene ID" value="ENSUMAG00000004145.1"/>
</dbReference>
<accession>A0A452TB88</accession>
<feature type="region of interest" description="Disordered" evidence="1">
    <location>
        <begin position="1"/>
        <end position="52"/>
    </location>
</feature>
<evidence type="ECO:0000256" key="1">
    <source>
        <dbReference type="SAM" id="MobiDB-lite"/>
    </source>
</evidence>
<protein>
    <submittedName>
        <fullName evidence="2">Uncharacterized protein</fullName>
    </submittedName>
</protein>
<proteinExistence type="predicted"/>
<organism evidence="2">
    <name type="scientific">Ursus maritimus</name>
    <name type="common">Polar bear</name>
    <name type="synonym">Thalarctos maritimus</name>
    <dbReference type="NCBI Taxonomy" id="29073"/>
    <lineage>
        <taxon>Eukaryota</taxon>
        <taxon>Metazoa</taxon>
        <taxon>Chordata</taxon>
        <taxon>Craniata</taxon>
        <taxon>Vertebrata</taxon>
        <taxon>Euteleostomi</taxon>
        <taxon>Mammalia</taxon>
        <taxon>Eutheria</taxon>
        <taxon>Laurasiatheria</taxon>
        <taxon>Carnivora</taxon>
        <taxon>Caniformia</taxon>
        <taxon>Ursidae</taxon>
        <taxon>Ursus</taxon>
    </lineage>
</organism>
<reference evidence="2" key="1">
    <citation type="submission" date="2019-03" db="UniProtKB">
        <authorList>
            <consortium name="Ensembl"/>
        </authorList>
    </citation>
    <scope>IDENTIFICATION</scope>
</reference>
<evidence type="ECO:0000313" key="2">
    <source>
        <dbReference type="Ensembl" id="ENSUMAP00000005222"/>
    </source>
</evidence>
<name>A0A452TB88_URSMA</name>